<dbReference type="Gene3D" id="2.40.330.10">
    <property type="entry name" value="DNA-binding pseudobarrel domain"/>
    <property type="match status" value="1"/>
</dbReference>
<evidence type="ECO:0000313" key="8">
    <source>
        <dbReference type="Proteomes" id="UP000265520"/>
    </source>
</evidence>
<evidence type="ECO:0000256" key="1">
    <source>
        <dbReference type="ARBA" id="ARBA00004123"/>
    </source>
</evidence>
<reference evidence="7 8" key="1">
    <citation type="journal article" date="2018" name="Front. Plant Sci.">
        <title>Red Clover (Trifolium pratense) and Zigzag Clover (T. medium) - A Picture of Genomic Similarities and Differences.</title>
        <authorList>
            <person name="Dluhosova J."/>
            <person name="Istvanek J."/>
            <person name="Nedelnik J."/>
            <person name="Repkova J."/>
        </authorList>
    </citation>
    <scope>NUCLEOTIDE SEQUENCE [LARGE SCALE GENOMIC DNA]</scope>
    <source>
        <strain evidence="8">cv. 10/8</strain>
        <tissue evidence="7">Leaf</tissue>
    </source>
</reference>
<dbReference type="PROSITE" id="PS50863">
    <property type="entry name" value="B3"/>
    <property type="match status" value="1"/>
</dbReference>
<dbReference type="GO" id="GO:0005634">
    <property type="term" value="C:nucleus"/>
    <property type="evidence" value="ECO:0007669"/>
    <property type="project" value="UniProtKB-SubCell"/>
</dbReference>
<dbReference type="SUPFAM" id="SSF101936">
    <property type="entry name" value="DNA-binding pseudobarrel domain"/>
    <property type="match status" value="1"/>
</dbReference>
<keyword evidence="4" id="KW-0804">Transcription</keyword>
<organism evidence="7 8">
    <name type="scientific">Trifolium medium</name>
    <dbReference type="NCBI Taxonomy" id="97028"/>
    <lineage>
        <taxon>Eukaryota</taxon>
        <taxon>Viridiplantae</taxon>
        <taxon>Streptophyta</taxon>
        <taxon>Embryophyta</taxon>
        <taxon>Tracheophyta</taxon>
        <taxon>Spermatophyta</taxon>
        <taxon>Magnoliopsida</taxon>
        <taxon>eudicotyledons</taxon>
        <taxon>Gunneridae</taxon>
        <taxon>Pentapetalae</taxon>
        <taxon>rosids</taxon>
        <taxon>fabids</taxon>
        <taxon>Fabales</taxon>
        <taxon>Fabaceae</taxon>
        <taxon>Papilionoideae</taxon>
        <taxon>50 kb inversion clade</taxon>
        <taxon>NPAAA clade</taxon>
        <taxon>Hologalegina</taxon>
        <taxon>IRL clade</taxon>
        <taxon>Trifolieae</taxon>
        <taxon>Trifolium</taxon>
    </lineage>
</organism>
<evidence type="ECO:0000256" key="3">
    <source>
        <dbReference type="ARBA" id="ARBA00023125"/>
    </source>
</evidence>
<comment type="caution">
    <text evidence="7">The sequence shown here is derived from an EMBL/GenBank/DDBJ whole genome shotgun (WGS) entry which is preliminary data.</text>
</comment>
<keyword evidence="2" id="KW-0805">Transcription regulation</keyword>
<protein>
    <recommendedName>
        <fullName evidence="6">TF-B3 domain-containing protein</fullName>
    </recommendedName>
</protein>
<evidence type="ECO:0000256" key="4">
    <source>
        <dbReference type="ARBA" id="ARBA00023163"/>
    </source>
</evidence>
<dbReference type="EMBL" id="LXQA010062863">
    <property type="protein sequence ID" value="MCI06735.1"/>
    <property type="molecule type" value="Genomic_DNA"/>
</dbReference>
<sequence length="55" mass="6783">MRKRKIKEKYLTEGWYDWIRANDLKEGDELRFQMDFDPSVVQVEIVRAKKHNSRK</sequence>
<evidence type="ECO:0000259" key="6">
    <source>
        <dbReference type="PROSITE" id="PS50863"/>
    </source>
</evidence>
<dbReference type="AlphaFoldDB" id="A0A392P780"/>
<comment type="subcellular location">
    <subcellularLocation>
        <location evidence="1">Nucleus</location>
    </subcellularLocation>
</comment>
<dbReference type="GO" id="GO:0003677">
    <property type="term" value="F:DNA binding"/>
    <property type="evidence" value="ECO:0007669"/>
    <property type="project" value="UniProtKB-KW"/>
</dbReference>
<evidence type="ECO:0000256" key="5">
    <source>
        <dbReference type="ARBA" id="ARBA00023242"/>
    </source>
</evidence>
<keyword evidence="8" id="KW-1185">Reference proteome</keyword>
<dbReference type="InterPro" id="IPR015300">
    <property type="entry name" value="DNA-bd_pseudobarrel_sf"/>
</dbReference>
<proteinExistence type="predicted"/>
<accession>A0A392P780</accession>
<keyword evidence="3" id="KW-0238">DNA-binding</keyword>
<evidence type="ECO:0000256" key="2">
    <source>
        <dbReference type="ARBA" id="ARBA00023015"/>
    </source>
</evidence>
<feature type="domain" description="TF-B3" evidence="6">
    <location>
        <begin position="1"/>
        <end position="49"/>
    </location>
</feature>
<evidence type="ECO:0000313" key="7">
    <source>
        <dbReference type="EMBL" id="MCI06735.1"/>
    </source>
</evidence>
<dbReference type="InterPro" id="IPR003340">
    <property type="entry name" value="B3_DNA-bd"/>
</dbReference>
<keyword evidence="5" id="KW-0539">Nucleus</keyword>
<name>A0A392P780_9FABA</name>
<dbReference type="Proteomes" id="UP000265520">
    <property type="component" value="Unassembled WGS sequence"/>
</dbReference>